<dbReference type="AlphaFoldDB" id="A0A8X6R7S8"/>
<reference evidence="1" key="1">
    <citation type="submission" date="2020-08" db="EMBL/GenBank/DDBJ databases">
        <title>Multicomponent nature underlies the extraordinary mechanical properties of spider dragline silk.</title>
        <authorList>
            <person name="Kono N."/>
            <person name="Nakamura H."/>
            <person name="Mori M."/>
            <person name="Yoshida Y."/>
            <person name="Ohtoshi R."/>
            <person name="Malay A.D."/>
            <person name="Moran D.A.P."/>
            <person name="Tomita M."/>
            <person name="Numata K."/>
            <person name="Arakawa K."/>
        </authorList>
    </citation>
    <scope>NUCLEOTIDE SEQUENCE</scope>
</reference>
<dbReference type="Proteomes" id="UP000887159">
    <property type="component" value="Unassembled WGS sequence"/>
</dbReference>
<protein>
    <submittedName>
        <fullName evidence="1">Uncharacterized protein</fullName>
    </submittedName>
</protein>
<organism evidence="1 2">
    <name type="scientific">Trichonephila clavipes</name>
    <name type="common">Golden silk orbweaver</name>
    <name type="synonym">Nephila clavipes</name>
    <dbReference type="NCBI Taxonomy" id="2585209"/>
    <lineage>
        <taxon>Eukaryota</taxon>
        <taxon>Metazoa</taxon>
        <taxon>Ecdysozoa</taxon>
        <taxon>Arthropoda</taxon>
        <taxon>Chelicerata</taxon>
        <taxon>Arachnida</taxon>
        <taxon>Araneae</taxon>
        <taxon>Araneomorphae</taxon>
        <taxon>Entelegynae</taxon>
        <taxon>Araneoidea</taxon>
        <taxon>Nephilidae</taxon>
        <taxon>Trichonephila</taxon>
    </lineage>
</organism>
<dbReference type="EMBL" id="BMAU01021087">
    <property type="protein sequence ID" value="GFX89966.1"/>
    <property type="molecule type" value="Genomic_DNA"/>
</dbReference>
<evidence type="ECO:0000313" key="1">
    <source>
        <dbReference type="EMBL" id="GFX89966.1"/>
    </source>
</evidence>
<keyword evidence="2" id="KW-1185">Reference proteome</keyword>
<sequence length="82" mass="9263">MLPVLGKKAVLEWCMKEGLIGSSYVCPKCGKSMELRERTASFILRVEKNKNIEISKNSFSSHNTELPLFSVVFGAYYEVAEE</sequence>
<proteinExistence type="predicted"/>
<accession>A0A8X6R7S8</accession>
<evidence type="ECO:0000313" key="2">
    <source>
        <dbReference type="Proteomes" id="UP000887159"/>
    </source>
</evidence>
<comment type="caution">
    <text evidence="1">The sequence shown here is derived from an EMBL/GenBank/DDBJ whole genome shotgun (WGS) entry which is preliminary data.</text>
</comment>
<name>A0A8X6R7S8_TRICX</name>
<gene>
    <name evidence="1" type="ORF">TNCV_886641</name>
</gene>